<gene>
    <name evidence="3" type="ORF">POCTA_138.1.T1010169</name>
</gene>
<dbReference type="CDD" id="cd00167">
    <property type="entry name" value="SANT"/>
    <property type="match status" value="1"/>
</dbReference>
<sequence>MGSTIIKSSILTLISQFFDNHVIEDWLRDFAQKQSAICVLMILQRSILLHYKFIVFINFQFFIYQLRQFIFKQNNVDLKCFCDRFDFSFGKEHKTKNLIKNCNQLKQQKEVKMEENAEVSSQNGSPNKIGIQKKQKKKNEYDYHRKKRRGSDGISNKKSGQKFSLEEDKRILQLVLNNGPKFQKIHRHFHGKTLAMVKNRYYKYLRFRWEILGQNYKHLNVPQEQLETLCEQQKNVSNMLSAEKDDLISQITSRTTLLQNARMFVEYLVEQLL</sequence>
<evidence type="ECO:0000256" key="1">
    <source>
        <dbReference type="SAM" id="MobiDB-lite"/>
    </source>
</evidence>
<evidence type="ECO:0000313" key="4">
    <source>
        <dbReference type="Proteomes" id="UP000683925"/>
    </source>
</evidence>
<dbReference type="AlphaFoldDB" id="A0A8S1WSK9"/>
<evidence type="ECO:0000313" key="3">
    <source>
        <dbReference type="EMBL" id="CAD8192202.1"/>
    </source>
</evidence>
<dbReference type="Pfam" id="PF00249">
    <property type="entry name" value="Myb_DNA-binding"/>
    <property type="match status" value="1"/>
</dbReference>
<dbReference type="InterPro" id="IPR001005">
    <property type="entry name" value="SANT/Myb"/>
</dbReference>
<evidence type="ECO:0000259" key="2">
    <source>
        <dbReference type="PROSITE" id="PS51294"/>
    </source>
</evidence>
<accession>A0A8S1WSK9</accession>
<organism evidence="3 4">
    <name type="scientific">Paramecium octaurelia</name>
    <dbReference type="NCBI Taxonomy" id="43137"/>
    <lineage>
        <taxon>Eukaryota</taxon>
        <taxon>Sar</taxon>
        <taxon>Alveolata</taxon>
        <taxon>Ciliophora</taxon>
        <taxon>Intramacronucleata</taxon>
        <taxon>Oligohymenophorea</taxon>
        <taxon>Peniculida</taxon>
        <taxon>Parameciidae</taxon>
        <taxon>Paramecium</taxon>
    </lineage>
</organism>
<dbReference type="EMBL" id="CAJJDP010000101">
    <property type="protein sequence ID" value="CAD8192202.1"/>
    <property type="molecule type" value="Genomic_DNA"/>
</dbReference>
<comment type="caution">
    <text evidence="3">The sequence shown here is derived from an EMBL/GenBank/DDBJ whole genome shotgun (WGS) entry which is preliminary data.</text>
</comment>
<dbReference type="PROSITE" id="PS51294">
    <property type="entry name" value="HTH_MYB"/>
    <property type="match status" value="1"/>
</dbReference>
<dbReference type="InterPro" id="IPR017930">
    <property type="entry name" value="Myb_dom"/>
</dbReference>
<feature type="domain" description="HTH myb-type" evidence="2">
    <location>
        <begin position="155"/>
        <end position="209"/>
    </location>
</feature>
<proteinExistence type="predicted"/>
<keyword evidence="4" id="KW-1185">Reference proteome</keyword>
<dbReference type="Proteomes" id="UP000683925">
    <property type="component" value="Unassembled WGS sequence"/>
</dbReference>
<protein>
    <recommendedName>
        <fullName evidence="2">HTH myb-type domain-containing protein</fullName>
    </recommendedName>
</protein>
<reference evidence="3" key="1">
    <citation type="submission" date="2021-01" db="EMBL/GenBank/DDBJ databases">
        <authorList>
            <consortium name="Genoscope - CEA"/>
            <person name="William W."/>
        </authorList>
    </citation>
    <scope>NUCLEOTIDE SEQUENCE</scope>
</reference>
<dbReference type="SMART" id="SM00717">
    <property type="entry name" value="SANT"/>
    <property type="match status" value="1"/>
</dbReference>
<name>A0A8S1WSK9_PAROT</name>
<feature type="region of interest" description="Disordered" evidence="1">
    <location>
        <begin position="113"/>
        <end position="161"/>
    </location>
</feature>